<dbReference type="Proteomes" id="UP000291713">
    <property type="component" value="Unassembled WGS sequence"/>
</dbReference>
<dbReference type="Proteomes" id="UP000292478">
    <property type="component" value="Unassembled WGS sequence"/>
</dbReference>
<reference evidence="1" key="2">
    <citation type="submission" date="2019-02" db="EMBL/GenBank/DDBJ databases">
        <authorList>
            <person name="Odamaki T."/>
        </authorList>
    </citation>
    <scope>NUCLEOTIDE SEQUENCE</scope>
    <source>
        <strain evidence="1">MCC10113</strain>
        <strain evidence="2">MCC10120</strain>
    </source>
</reference>
<sequence>MSSAVCVIFDCNIYIDVAEALGFDASLANLRNFRTASRPLQAEIDAFQCVLAGKFGPYDLKLGSSLHIKDTVQHELSRLPEWSESSAKSFLDQFHDNLVDIMLTGFIGEEHVPPLDHEDGVVFGTCHEIRNTPGIVQTILVTRDKQFADSFKDVPSHTTVLHPIGFMKLCDAAQRMLRRA</sequence>
<accession>A0A1D7UNG0</accession>
<dbReference type="EMBL" id="SHTU01000015">
    <property type="protein sequence ID" value="TCF95289.1"/>
    <property type="molecule type" value="Genomic_DNA"/>
</dbReference>
<reference evidence="3 4" key="1">
    <citation type="journal article" date="2018" name="Sci. Rep.">
        <title>Genomic diversity and distribution of Bifidobacterium longum subsp. longum across the human lifespan.</title>
        <authorList>
            <person name="Odamaki T."/>
            <person name="Bottacini F."/>
            <person name="Kato K."/>
            <person name="Mitsuyama E."/>
            <person name="Yoshida K."/>
            <person name="Horigome A."/>
            <person name="Xiao J.Z."/>
            <person name="van Sinderen D."/>
        </authorList>
    </citation>
    <scope>NUCLEOTIDE SEQUENCE [LARGE SCALE GENOMIC DNA]</scope>
    <source>
        <strain evidence="1 4">MCC10113</strain>
        <strain evidence="2 3">MCC10120</strain>
    </source>
</reference>
<name>A0A1D7UNG0_BIFLL</name>
<dbReference type="AlphaFoldDB" id="A0A1D7UNG0"/>
<gene>
    <name evidence="1" type="ORF">MCC10113_1003</name>
    <name evidence="2" type="ORF">MCC10120_0930</name>
</gene>
<dbReference type="RefSeq" id="WP_165498934.1">
    <property type="nucleotide sequence ID" value="NZ_CABHOC010000022.1"/>
</dbReference>
<comment type="caution">
    <text evidence="1">The sequence shown here is derived from an EMBL/GenBank/DDBJ whole genome shotgun (WGS) entry which is preliminary data.</text>
</comment>
<evidence type="ECO:0008006" key="5">
    <source>
        <dbReference type="Google" id="ProtNLM"/>
    </source>
</evidence>
<evidence type="ECO:0000313" key="3">
    <source>
        <dbReference type="Proteomes" id="UP000291713"/>
    </source>
</evidence>
<evidence type="ECO:0000313" key="4">
    <source>
        <dbReference type="Proteomes" id="UP000292478"/>
    </source>
</evidence>
<evidence type="ECO:0000313" key="1">
    <source>
        <dbReference type="EMBL" id="TCF58651.1"/>
    </source>
</evidence>
<organism evidence="1 4">
    <name type="scientific">Bifidobacterium longum subsp. longum</name>
    <dbReference type="NCBI Taxonomy" id="1679"/>
    <lineage>
        <taxon>Bacteria</taxon>
        <taxon>Bacillati</taxon>
        <taxon>Actinomycetota</taxon>
        <taxon>Actinomycetes</taxon>
        <taxon>Bifidobacteriales</taxon>
        <taxon>Bifidobacteriaceae</taxon>
        <taxon>Bifidobacterium</taxon>
    </lineage>
</organism>
<evidence type="ECO:0000313" key="2">
    <source>
        <dbReference type="EMBL" id="TCF95289.1"/>
    </source>
</evidence>
<proteinExistence type="predicted"/>
<protein>
    <recommendedName>
        <fullName evidence="5">PIN domain-containing protein</fullName>
    </recommendedName>
</protein>
<dbReference type="EMBL" id="SHTC01000013">
    <property type="protein sequence ID" value="TCF58651.1"/>
    <property type="molecule type" value="Genomic_DNA"/>
</dbReference>